<dbReference type="AlphaFoldDB" id="A0A1Y1YZD3"/>
<keyword evidence="2" id="KW-1185">Reference proteome</keyword>
<sequence>MQHLGPRDLPKPDNCLLHMVSTGGRCVIASGPIKNGLTSLAGRRHPHGSTLRSERSMRLEPRERIAKAACLGRALPTHCRHGPATMDAGREKETTESKLQWTWSRICTPRRCLYVVALTWESHQQQHDQEHDQVEAGLPAFPTASHDVPFCEMFGVSTSRSKASFPSMIQVLDMRQWHDTTVCAMGRDSALAVFRIKRRGKIVLTGPGKSPTSGSGNESWKRV</sequence>
<organism evidence="1 2">
    <name type="scientific">Clohesyomyces aquaticus</name>
    <dbReference type="NCBI Taxonomy" id="1231657"/>
    <lineage>
        <taxon>Eukaryota</taxon>
        <taxon>Fungi</taxon>
        <taxon>Dikarya</taxon>
        <taxon>Ascomycota</taxon>
        <taxon>Pezizomycotina</taxon>
        <taxon>Dothideomycetes</taxon>
        <taxon>Pleosporomycetidae</taxon>
        <taxon>Pleosporales</taxon>
        <taxon>Lindgomycetaceae</taxon>
        <taxon>Clohesyomyces</taxon>
    </lineage>
</organism>
<accession>A0A1Y1YZD3</accession>
<dbReference type="Proteomes" id="UP000193144">
    <property type="component" value="Unassembled WGS sequence"/>
</dbReference>
<proteinExistence type="predicted"/>
<evidence type="ECO:0000313" key="1">
    <source>
        <dbReference type="EMBL" id="ORY02925.1"/>
    </source>
</evidence>
<protein>
    <submittedName>
        <fullName evidence="1">Uncharacterized protein</fullName>
    </submittedName>
</protein>
<evidence type="ECO:0000313" key="2">
    <source>
        <dbReference type="Proteomes" id="UP000193144"/>
    </source>
</evidence>
<name>A0A1Y1YZD3_9PLEO</name>
<gene>
    <name evidence="1" type="ORF">BCR34DRAFT_591739</name>
</gene>
<comment type="caution">
    <text evidence="1">The sequence shown here is derived from an EMBL/GenBank/DDBJ whole genome shotgun (WGS) entry which is preliminary data.</text>
</comment>
<reference evidence="1 2" key="1">
    <citation type="submission" date="2016-07" db="EMBL/GenBank/DDBJ databases">
        <title>Pervasive Adenine N6-methylation of Active Genes in Fungi.</title>
        <authorList>
            <consortium name="DOE Joint Genome Institute"/>
            <person name="Mondo S.J."/>
            <person name="Dannebaum R.O."/>
            <person name="Kuo R.C."/>
            <person name="Labutti K."/>
            <person name="Haridas S."/>
            <person name="Kuo A."/>
            <person name="Salamov A."/>
            <person name="Ahrendt S.R."/>
            <person name="Lipzen A."/>
            <person name="Sullivan W."/>
            <person name="Andreopoulos W.B."/>
            <person name="Clum A."/>
            <person name="Lindquist E."/>
            <person name="Daum C."/>
            <person name="Ramamoorthy G.K."/>
            <person name="Gryganskyi A."/>
            <person name="Culley D."/>
            <person name="Magnuson J.K."/>
            <person name="James T.Y."/>
            <person name="O'Malley M.A."/>
            <person name="Stajich J.E."/>
            <person name="Spatafora J.W."/>
            <person name="Visel A."/>
            <person name="Grigoriev I.V."/>
        </authorList>
    </citation>
    <scope>NUCLEOTIDE SEQUENCE [LARGE SCALE GENOMIC DNA]</scope>
    <source>
        <strain evidence="1 2">CBS 115471</strain>
    </source>
</reference>
<dbReference type="EMBL" id="MCFA01000152">
    <property type="protein sequence ID" value="ORY02925.1"/>
    <property type="molecule type" value="Genomic_DNA"/>
</dbReference>